<keyword evidence="7" id="KW-1185">Reference proteome</keyword>
<evidence type="ECO:0000256" key="5">
    <source>
        <dbReference type="RuleBase" id="RU004187"/>
    </source>
</evidence>
<evidence type="ECO:0000313" key="7">
    <source>
        <dbReference type="Proteomes" id="UP000261520"/>
    </source>
</evidence>
<dbReference type="GO" id="GO:0051131">
    <property type="term" value="P:chaperone-mediated protein complex assembly"/>
    <property type="evidence" value="ECO:0007669"/>
    <property type="project" value="InterPro"/>
</dbReference>
<dbReference type="Pfam" id="PF00118">
    <property type="entry name" value="Cpn60_TCP1"/>
    <property type="match status" value="1"/>
</dbReference>
<name>A0A3B4BGS3_9GOBI</name>
<dbReference type="Gene3D" id="3.50.7.10">
    <property type="entry name" value="GroEL"/>
    <property type="match status" value="1"/>
</dbReference>
<dbReference type="InterPro" id="IPR027410">
    <property type="entry name" value="TCP-1-like_intermed_sf"/>
</dbReference>
<evidence type="ECO:0000256" key="1">
    <source>
        <dbReference type="ARBA" id="ARBA00008020"/>
    </source>
</evidence>
<evidence type="ECO:0000256" key="2">
    <source>
        <dbReference type="ARBA" id="ARBA00022741"/>
    </source>
</evidence>
<accession>A0A3B4BGS3</accession>
<evidence type="ECO:0000313" key="6">
    <source>
        <dbReference type="Ensembl" id="ENSPMGP00000028784.1"/>
    </source>
</evidence>
<dbReference type="Proteomes" id="UP000261520">
    <property type="component" value="Unplaced"/>
</dbReference>
<evidence type="ECO:0000256" key="4">
    <source>
        <dbReference type="ARBA" id="ARBA00023186"/>
    </source>
</evidence>
<dbReference type="Ensembl" id="ENSPMGT00000030645.1">
    <property type="protein sequence ID" value="ENSPMGP00000028784.1"/>
    <property type="gene ID" value="ENSPMGG00000023181.1"/>
</dbReference>
<dbReference type="GO" id="GO:0140662">
    <property type="term" value="F:ATP-dependent protein folding chaperone"/>
    <property type="evidence" value="ECO:0007669"/>
    <property type="project" value="InterPro"/>
</dbReference>
<dbReference type="STRING" id="409849.ENSPMGP00000028784"/>
<dbReference type="InterPro" id="IPR017998">
    <property type="entry name" value="Chaperone_TCP-1"/>
</dbReference>
<dbReference type="PANTHER" id="PTHR14667:SF2">
    <property type="entry name" value="BARDET-BIEDL SYNDROME 10 PROTEIN"/>
    <property type="match status" value="1"/>
</dbReference>
<evidence type="ECO:0000256" key="3">
    <source>
        <dbReference type="ARBA" id="ARBA00022840"/>
    </source>
</evidence>
<dbReference type="PRINTS" id="PR00304">
    <property type="entry name" value="TCOMPLEXTCP1"/>
</dbReference>
<dbReference type="Gene3D" id="1.10.560.10">
    <property type="entry name" value="GroEL-like equatorial domain"/>
    <property type="match status" value="1"/>
</dbReference>
<keyword evidence="2 5" id="KW-0547">Nucleotide-binding</keyword>
<evidence type="ECO:0008006" key="8">
    <source>
        <dbReference type="Google" id="ProtNLM"/>
    </source>
</evidence>
<keyword evidence="4 5" id="KW-0143">Chaperone</keyword>
<organism evidence="6 7">
    <name type="scientific">Periophthalmus magnuspinnatus</name>
    <dbReference type="NCBI Taxonomy" id="409849"/>
    <lineage>
        <taxon>Eukaryota</taxon>
        <taxon>Metazoa</taxon>
        <taxon>Chordata</taxon>
        <taxon>Craniata</taxon>
        <taxon>Vertebrata</taxon>
        <taxon>Euteleostomi</taxon>
        <taxon>Actinopterygii</taxon>
        <taxon>Neopterygii</taxon>
        <taxon>Teleostei</taxon>
        <taxon>Neoteleostei</taxon>
        <taxon>Acanthomorphata</taxon>
        <taxon>Gobiaria</taxon>
        <taxon>Gobiiformes</taxon>
        <taxon>Gobioidei</taxon>
        <taxon>Gobiidae</taxon>
        <taxon>Oxudercinae</taxon>
        <taxon>Periophthalmus</taxon>
    </lineage>
</organism>
<reference evidence="6" key="1">
    <citation type="submission" date="2025-08" db="UniProtKB">
        <authorList>
            <consortium name="Ensembl"/>
        </authorList>
    </citation>
    <scope>IDENTIFICATION</scope>
</reference>
<proteinExistence type="inferred from homology"/>
<comment type="similarity">
    <text evidence="1 5">Belongs to the TCP-1 chaperonin family.</text>
</comment>
<dbReference type="InterPro" id="IPR027409">
    <property type="entry name" value="GroEL-like_apical_dom_sf"/>
</dbReference>
<dbReference type="AlphaFoldDB" id="A0A3B4BGS3"/>
<dbReference type="SUPFAM" id="SSF48592">
    <property type="entry name" value="GroEL equatorial domain-like"/>
    <property type="match status" value="1"/>
</dbReference>
<reference evidence="6" key="2">
    <citation type="submission" date="2025-09" db="UniProtKB">
        <authorList>
            <consortium name="Ensembl"/>
        </authorList>
    </citation>
    <scope>IDENTIFICATION</scope>
</reference>
<dbReference type="Gene3D" id="3.30.260.10">
    <property type="entry name" value="TCP-1-like chaperonin intermediate domain"/>
    <property type="match status" value="1"/>
</dbReference>
<protein>
    <recommendedName>
        <fullName evidence="8">Bardet-Biedl syndrome 10</fullName>
    </recommendedName>
</protein>
<dbReference type="SUPFAM" id="SSF52029">
    <property type="entry name" value="GroEL apical domain-like"/>
    <property type="match status" value="1"/>
</dbReference>
<keyword evidence="3 5" id="KW-0067">ATP-binding</keyword>
<dbReference type="InterPro" id="IPR042619">
    <property type="entry name" value="BBS10"/>
</dbReference>
<dbReference type="InterPro" id="IPR027413">
    <property type="entry name" value="GROEL-like_equatorial_sf"/>
</dbReference>
<dbReference type="InterPro" id="IPR002423">
    <property type="entry name" value="Cpn60/GroEL/TCP-1"/>
</dbReference>
<dbReference type="GO" id="GO:0005524">
    <property type="term" value="F:ATP binding"/>
    <property type="evidence" value="ECO:0007669"/>
    <property type="project" value="UniProtKB-KW"/>
</dbReference>
<dbReference type="PANTHER" id="PTHR14667">
    <property type="entry name" value="BARDET-BIEDL SYNDROME 10 PROTEIN"/>
    <property type="match status" value="1"/>
</dbReference>
<sequence>MESVVQTVGALEAVVLRAFGPHGGQVLFTRDTGQAMLSRSGVRILTALRLDNPLARIIVECASRHGVRTGDGSKSFILLLASLVRKIECTVCTDQKVSLSYTSRACSRARRLADELLSFSLHHLDDLLAVGVLPYTQSLMWEEVHAALPSLVQKLLSAFFHTRLSHNHCSFISRLLCEFLSNWTAKDNQPYSSLQFLNETWPALYTPVVGFPIDYSQLLEGQVIHRDFAMPSMLTALGPVKAIILTTSLHSKFIQTGETLEIKDKGNITHFSSSAESSLECVISNLCSLGVSVLLSSVKQSATVLALAAQMQISVVECISQEDLALFRHLSEATILYHLNLLCDHLNILWDFFFLCLRYVHIGFPDKQDLKPCSLVICGAGEGQTEQHVSAMQDAVRMLLITQQPPASAQPEKNSSIAPKHPPSPHNCVLTAGGTFEFLLSHALQNNSVPRHTDMISSILADSLLCLPRHIYSHKPLHFVQIQSKVVKCTHTCPMGSESSINLASECYTLEPGLESVFCKYQLLLAVLQCVSQLFRIDSVIHTCSRLKTIANISCKEEEREEEEEAKSAAIMWP</sequence>